<evidence type="ECO:0000313" key="1">
    <source>
        <dbReference type="EMBL" id="RRT74496.1"/>
    </source>
</evidence>
<sequence length="83" mass="9272">MCHKSKIKLAALVGITLSVLSLFVHLFVANYSVGDFIQYKLREDYLYPVGHICDLVAIARLLNATLVIPEIQQSVRSKGIRSL</sequence>
<dbReference type="EMBL" id="AMZH03002756">
    <property type="protein sequence ID" value="RRT74496.1"/>
    <property type="molecule type" value="Genomic_DNA"/>
</dbReference>
<name>A0A444EXU2_ENSVE</name>
<comment type="caution">
    <text evidence="1">The sequence shown here is derived from an EMBL/GenBank/DDBJ whole genome shotgun (WGS) entry which is preliminary data.</text>
</comment>
<protein>
    <submittedName>
        <fullName evidence="1">Uncharacterized protein</fullName>
    </submittedName>
</protein>
<reference evidence="1 2" key="1">
    <citation type="journal article" date="2014" name="Agronomy (Basel)">
        <title>A Draft Genome Sequence for Ensete ventricosum, the Drought-Tolerant Tree Against Hunger.</title>
        <authorList>
            <person name="Harrison J."/>
            <person name="Moore K.A."/>
            <person name="Paszkiewicz K."/>
            <person name="Jones T."/>
            <person name="Grant M."/>
            <person name="Ambacheew D."/>
            <person name="Muzemil S."/>
            <person name="Studholme D.J."/>
        </authorList>
    </citation>
    <scope>NUCLEOTIDE SEQUENCE [LARGE SCALE GENOMIC DNA]</scope>
</reference>
<evidence type="ECO:0000313" key="2">
    <source>
        <dbReference type="Proteomes" id="UP000287651"/>
    </source>
</evidence>
<dbReference type="Proteomes" id="UP000287651">
    <property type="component" value="Unassembled WGS sequence"/>
</dbReference>
<proteinExistence type="predicted"/>
<dbReference type="AlphaFoldDB" id="A0A444EXU2"/>
<organism evidence="1 2">
    <name type="scientific">Ensete ventricosum</name>
    <name type="common">Abyssinian banana</name>
    <name type="synonym">Musa ensete</name>
    <dbReference type="NCBI Taxonomy" id="4639"/>
    <lineage>
        <taxon>Eukaryota</taxon>
        <taxon>Viridiplantae</taxon>
        <taxon>Streptophyta</taxon>
        <taxon>Embryophyta</taxon>
        <taxon>Tracheophyta</taxon>
        <taxon>Spermatophyta</taxon>
        <taxon>Magnoliopsida</taxon>
        <taxon>Liliopsida</taxon>
        <taxon>Zingiberales</taxon>
        <taxon>Musaceae</taxon>
        <taxon>Ensete</taxon>
    </lineage>
</organism>
<accession>A0A444EXU2</accession>
<gene>
    <name evidence="1" type="ORF">B296_00004612</name>
</gene>